<name>A0ABV2DLB0_9HYPH</name>
<dbReference type="PANTHER" id="PTHR46796:SF15">
    <property type="entry name" value="BLL1074 PROTEIN"/>
    <property type="match status" value="1"/>
</dbReference>
<dbReference type="Pfam" id="PF20240">
    <property type="entry name" value="DUF6597"/>
    <property type="match status" value="1"/>
</dbReference>
<proteinExistence type="predicted"/>
<dbReference type="SMART" id="SM00342">
    <property type="entry name" value="HTH_ARAC"/>
    <property type="match status" value="1"/>
</dbReference>
<reference evidence="5 6" key="1">
    <citation type="submission" date="2024-06" db="EMBL/GenBank/DDBJ databases">
        <authorList>
            <person name="Kim D.-U."/>
        </authorList>
    </citation>
    <scope>NUCLEOTIDE SEQUENCE [LARGE SCALE GENOMIC DNA]</scope>
    <source>
        <strain evidence="5 6">KACC15460</strain>
    </source>
</reference>
<sequence length="262" mass="28579">METKPKANPVLASCVGRYAEAAPVPALREHFLCVWRHVIPSDHAGSIAVVPDGCVDLLWSDNRLVVVGPDVTAANPDLVPGATVLGMRFRPGAAAHWLGLPMTEIVGSQIDMLDIWGERAGDITGILQDTRGMFEQAGLLQELLSRMAPSVEAPCRDGGVMFELLQNDTGAEGEVVSRLTRRLDVSERTLRRRSHHLFGYGPKTLDRILRFQRFQVLARQAGQAGLADMAYATGYADQAHLGREIQSLSGMTARQFVRQLAA</sequence>
<evidence type="ECO:0000313" key="6">
    <source>
        <dbReference type="Proteomes" id="UP001548832"/>
    </source>
</evidence>
<dbReference type="RefSeq" id="WP_354462876.1">
    <property type="nucleotide sequence ID" value="NZ_JBEWSZ010000002.1"/>
</dbReference>
<dbReference type="Pfam" id="PF12833">
    <property type="entry name" value="HTH_18"/>
    <property type="match status" value="1"/>
</dbReference>
<dbReference type="PANTHER" id="PTHR46796">
    <property type="entry name" value="HTH-TYPE TRANSCRIPTIONAL ACTIVATOR RHAS-RELATED"/>
    <property type="match status" value="1"/>
</dbReference>
<evidence type="ECO:0000256" key="1">
    <source>
        <dbReference type="ARBA" id="ARBA00023015"/>
    </source>
</evidence>
<evidence type="ECO:0000256" key="2">
    <source>
        <dbReference type="ARBA" id="ARBA00023125"/>
    </source>
</evidence>
<keyword evidence="2" id="KW-0238">DNA-binding</keyword>
<organism evidence="5 6">
    <name type="scientific">Mesorhizobium shangrilense</name>
    <dbReference type="NCBI Taxonomy" id="460060"/>
    <lineage>
        <taxon>Bacteria</taxon>
        <taxon>Pseudomonadati</taxon>
        <taxon>Pseudomonadota</taxon>
        <taxon>Alphaproteobacteria</taxon>
        <taxon>Hyphomicrobiales</taxon>
        <taxon>Phyllobacteriaceae</taxon>
        <taxon>Mesorhizobium</taxon>
    </lineage>
</organism>
<dbReference type="EMBL" id="JBEWSZ010000002">
    <property type="protein sequence ID" value="MET2830815.1"/>
    <property type="molecule type" value="Genomic_DNA"/>
</dbReference>
<keyword evidence="6" id="KW-1185">Reference proteome</keyword>
<feature type="domain" description="HTH araC/xylS-type" evidence="4">
    <location>
        <begin position="159"/>
        <end position="259"/>
    </location>
</feature>
<dbReference type="Proteomes" id="UP001548832">
    <property type="component" value="Unassembled WGS sequence"/>
</dbReference>
<dbReference type="InterPro" id="IPR018060">
    <property type="entry name" value="HTH_AraC"/>
</dbReference>
<dbReference type="Gene3D" id="1.10.10.60">
    <property type="entry name" value="Homeodomain-like"/>
    <property type="match status" value="1"/>
</dbReference>
<keyword evidence="1" id="KW-0805">Transcription regulation</keyword>
<evidence type="ECO:0000313" key="5">
    <source>
        <dbReference type="EMBL" id="MET2830815.1"/>
    </source>
</evidence>
<evidence type="ECO:0000259" key="4">
    <source>
        <dbReference type="PROSITE" id="PS01124"/>
    </source>
</evidence>
<dbReference type="PROSITE" id="PS01124">
    <property type="entry name" value="HTH_ARAC_FAMILY_2"/>
    <property type="match status" value="1"/>
</dbReference>
<dbReference type="InterPro" id="IPR046532">
    <property type="entry name" value="DUF6597"/>
</dbReference>
<gene>
    <name evidence="5" type="ORF">ABVQ20_27885</name>
</gene>
<dbReference type="InterPro" id="IPR050204">
    <property type="entry name" value="AraC_XylS_family_regulators"/>
</dbReference>
<protein>
    <submittedName>
        <fullName evidence="5">Helix-turn-helix domain-containing protein</fullName>
    </submittedName>
</protein>
<keyword evidence="3" id="KW-0804">Transcription</keyword>
<evidence type="ECO:0000256" key="3">
    <source>
        <dbReference type="ARBA" id="ARBA00023163"/>
    </source>
</evidence>
<accession>A0ABV2DLB0</accession>
<comment type="caution">
    <text evidence="5">The sequence shown here is derived from an EMBL/GenBank/DDBJ whole genome shotgun (WGS) entry which is preliminary data.</text>
</comment>